<dbReference type="Proteomes" id="UP001375240">
    <property type="component" value="Unassembled WGS sequence"/>
</dbReference>
<feature type="domain" description="Rhodopsin" evidence="8">
    <location>
        <begin position="52"/>
        <end position="298"/>
    </location>
</feature>
<feature type="region of interest" description="Disordered" evidence="6">
    <location>
        <begin position="325"/>
        <end position="349"/>
    </location>
</feature>
<dbReference type="PANTHER" id="PTHR33048">
    <property type="entry name" value="PTH11-LIKE INTEGRAL MEMBRANE PROTEIN (AFU_ORTHOLOGUE AFUA_5G11245)"/>
    <property type="match status" value="1"/>
</dbReference>
<gene>
    <name evidence="9" type="ORF">TWF696_001460</name>
</gene>
<keyword evidence="2 7" id="KW-0812">Transmembrane</keyword>
<evidence type="ECO:0000313" key="10">
    <source>
        <dbReference type="Proteomes" id="UP001375240"/>
    </source>
</evidence>
<dbReference type="AlphaFoldDB" id="A0AAV9U915"/>
<accession>A0AAV9U915</accession>
<evidence type="ECO:0000313" key="9">
    <source>
        <dbReference type="EMBL" id="KAK6337988.1"/>
    </source>
</evidence>
<proteinExistence type="inferred from homology"/>
<evidence type="ECO:0000256" key="7">
    <source>
        <dbReference type="SAM" id="Phobius"/>
    </source>
</evidence>
<feature type="transmembrane region" description="Helical" evidence="7">
    <location>
        <begin position="200"/>
        <end position="222"/>
    </location>
</feature>
<keyword evidence="10" id="KW-1185">Reference proteome</keyword>
<dbReference type="EMBL" id="JAVHNQ010000010">
    <property type="protein sequence ID" value="KAK6337988.1"/>
    <property type="molecule type" value="Genomic_DNA"/>
</dbReference>
<evidence type="ECO:0000256" key="1">
    <source>
        <dbReference type="ARBA" id="ARBA00004141"/>
    </source>
</evidence>
<feature type="transmembrane region" description="Helical" evidence="7">
    <location>
        <begin position="234"/>
        <end position="252"/>
    </location>
</feature>
<feature type="transmembrane region" description="Helical" evidence="7">
    <location>
        <begin position="68"/>
        <end position="93"/>
    </location>
</feature>
<keyword evidence="4 7" id="KW-0472">Membrane</keyword>
<dbReference type="Pfam" id="PF20684">
    <property type="entry name" value="Fung_rhodopsin"/>
    <property type="match status" value="1"/>
</dbReference>
<comment type="caution">
    <text evidence="9">The sequence shown here is derived from an EMBL/GenBank/DDBJ whole genome shotgun (WGS) entry which is preliminary data.</text>
</comment>
<name>A0AAV9U915_9PEZI</name>
<feature type="region of interest" description="Disordered" evidence="6">
    <location>
        <begin position="1"/>
        <end position="21"/>
    </location>
</feature>
<evidence type="ECO:0000256" key="5">
    <source>
        <dbReference type="ARBA" id="ARBA00038359"/>
    </source>
</evidence>
<evidence type="ECO:0000259" key="8">
    <source>
        <dbReference type="Pfam" id="PF20684"/>
    </source>
</evidence>
<comment type="similarity">
    <text evidence="5">Belongs to the SAT4 family.</text>
</comment>
<organism evidence="9 10">
    <name type="scientific">Orbilia brochopaga</name>
    <dbReference type="NCBI Taxonomy" id="3140254"/>
    <lineage>
        <taxon>Eukaryota</taxon>
        <taxon>Fungi</taxon>
        <taxon>Dikarya</taxon>
        <taxon>Ascomycota</taxon>
        <taxon>Pezizomycotina</taxon>
        <taxon>Orbiliomycetes</taxon>
        <taxon>Orbiliales</taxon>
        <taxon>Orbiliaceae</taxon>
        <taxon>Orbilia</taxon>
    </lineage>
</organism>
<dbReference type="InterPro" id="IPR052337">
    <property type="entry name" value="SAT4-like"/>
</dbReference>
<evidence type="ECO:0000256" key="3">
    <source>
        <dbReference type="ARBA" id="ARBA00022989"/>
    </source>
</evidence>
<evidence type="ECO:0000256" key="4">
    <source>
        <dbReference type="ARBA" id="ARBA00023136"/>
    </source>
</evidence>
<feature type="transmembrane region" description="Helical" evidence="7">
    <location>
        <begin position="113"/>
        <end position="140"/>
    </location>
</feature>
<evidence type="ECO:0000256" key="2">
    <source>
        <dbReference type="ARBA" id="ARBA00022692"/>
    </source>
</evidence>
<feature type="compositionally biased region" description="Low complexity" evidence="6">
    <location>
        <begin position="334"/>
        <end position="347"/>
    </location>
</feature>
<feature type="transmembrane region" description="Helical" evidence="7">
    <location>
        <begin position="35"/>
        <end position="56"/>
    </location>
</feature>
<dbReference type="InterPro" id="IPR049326">
    <property type="entry name" value="Rhodopsin_dom_fungi"/>
</dbReference>
<dbReference type="PANTHER" id="PTHR33048:SF47">
    <property type="entry name" value="INTEGRAL MEMBRANE PROTEIN-RELATED"/>
    <property type="match status" value="1"/>
</dbReference>
<dbReference type="GO" id="GO:0016020">
    <property type="term" value="C:membrane"/>
    <property type="evidence" value="ECO:0007669"/>
    <property type="project" value="UniProtKB-SubCell"/>
</dbReference>
<reference evidence="9 10" key="1">
    <citation type="submission" date="2019-10" db="EMBL/GenBank/DDBJ databases">
        <authorList>
            <person name="Palmer J.M."/>
        </authorList>
    </citation>
    <scope>NUCLEOTIDE SEQUENCE [LARGE SCALE GENOMIC DNA]</scope>
    <source>
        <strain evidence="9 10">TWF696</strain>
    </source>
</reference>
<evidence type="ECO:0000256" key="6">
    <source>
        <dbReference type="SAM" id="MobiDB-lite"/>
    </source>
</evidence>
<feature type="compositionally biased region" description="Polar residues" evidence="6">
    <location>
        <begin position="1"/>
        <end position="17"/>
    </location>
</feature>
<comment type="subcellular location">
    <subcellularLocation>
        <location evidence="1">Membrane</location>
        <topology evidence="1">Multi-pass membrane protein</topology>
    </subcellularLocation>
</comment>
<protein>
    <recommendedName>
        <fullName evidence="8">Rhodopsin domain-containing protein</fullName>
    </recommendedName>
</protein>
<sequence>MGPVTTSTAGNPTSTPDPSLAGFDLSDTRNYIGEIYAVNISMIVLVITALILRLYSRQVLVKRIQSDDVFVILGTNTAVVYSALCIYSMKYLGLGVHIWLEDPETKLQHSMKLIKIMIAMYILYSFSLTMAKCCVITLYLRIFFAARWFRIAVFSILFLVIVIFLLNLFVPMFACQPINAAWDPRVKSAPGTKCIPIHSFFYVTGSLNIFTDLLLVALPMPLAWQLGLTMRKRILIVMLFSLGILASVASVVRITNLDALGSKDFTFKITSSVLWTIIEADVALICASGPAIKPLIARVVPHLSQSFTSSPVGASAAGTGTITYRSNRGATHQSSTRIRTSTLRSNSETYSTLDATQATTASPGYSYNYNGYKLQVMPSVKQASEETLGLPKHSTATREEVELESPVHSRMSLSSGSVIDSLNPAQPTEPLSPPPAVARGCGAGLQIYVSHDVDTDVERR</sequence>
<feature type="transmembrane region" description="Helical" evidence="7">
    <location>
        <begin position="152"/>
        <end position="174"/>
    </location>
</feature>
<keyword evidence="3 7" id="KW-1133">Transmembrane helix</keyword>